<keyword evidence="2" id="KW-1185">Reference proteome</keyword>
<dbReference type="AlphaFoldDB" id="A0AAV7X8I5"/>
<dbReference type="EMBL" id="JAPTSV010000014">
    <property type="protein sequence ID" value="KAJ1520747.1"/>
    <property type="molecule type" value="Genomic_DNA"/>
</dbReference>
<proteinExistence type="predicted"/>
<evidence type="ECO:0000313" key="2">
    <source>
        <dbReference type="Proteomes" id="UP001075354"/>
    </source>
</evidence>
<reference evidence="1" key="1">
    <citation type="submission" date="2022-12" db="EMBL/GenBank/DDBJ databases">
        <title>Chromosome-level genome assembly of the bean flower thrips Megalurothrips usitatus.</title>
        <authorList>
            <person name="Ma L."/>
            <person name="Liu Q."/>
            <person name="Li H."/>
            <person name="Cai W."/>
        </authorList>
    </citation>
    <scope>NUCLEOTIDE SEQUENCE</scope>
    <source>
        <strain evidence="1">Cailab_2022a</strain>
    </source>
</reference>
<gene>
    <name evidence="1" type="ORF">ONE63_003842</name>
</gene>
<dbReference type="Proteomes" id="UP001075354">
    <property type="component" value="Chromosome 14"/>
</dbReference>
<comment type="caution">
    <text evidence="1">The sequence shown here is derived from an EMBL/GenBank/DDBJ whole genome shotgun (WGS) entry which is preliminary data.</text>
</comment>
<accession>A0AAV7X8I5</accession>
<organism evidence="1 2">
    <name type="scientific">Megalurothrips usitatus</name>
    <name type="common">bean blossom thrips</name>
    <dbReference type="NCBI Taxonomy" id="439358"/>
    <lineage>
        <taxon>Eukaryota</taxon>
        <taxon>Metazoa</taxon>
        <taxon>Ecdysozoa</taxon>
        <taxon>Arthropoda</taxon>
        <taxon>Hexapoda</taxon>
        <taxon>Insecta</taxon>
        <taxon>Pterygota</taxon>
        <taxon>Neoptera</taxon>
        <taxon>Paraneoptera</taxon>
        <taxon>Thysanoptera</taxon>
        <taxon>Terebrantia</taxon>
        <taxon>Thripoidea</taxon>
        <taxon>Thripidae</taxon>
        <taxon>Megalurothrips</taxon>
    </lineage>
</organism>
<name>A0AAV7X8I5_9NEOP</name>
<evidence type="ECO:0000313" key="1">
    <source>
        <dbReference type="EMBL" id="KAJ1520747.1"/>
    </source>
</evidence>
<sequence>MNLGRQTLSLLVRCRKTLRPTLSASPSQRCLPVRNLGRLLSNNNVSDRTQLSSVPQPPTPDVKSLPFESDAGAEYLRLVKQKTQISASWENAAFVFSLVQALRLAVAHLGSQKNPDLELLVSFLLHLKLEIDAANKNDTLRSRRQLPRKIVKLPDHYFINEPDGKEPKVQIFPDVPFYLSPAVAAKMQQKSAHLDWKEFVVFFLHEIYGEDLLYLTALGKKNTQGIHPLIFKGLVAFALEKDDTISEVDVISLINQTSGTEKIRFMRSQQRRKASLKGSGLVKNRKYRWITENKILNQIELPLPVQNCDPSGSSIGAEYVPLVEREIRLQASMGSVAFMNNILSILRDALTSEKKTDLEILVSFLNALVFKAAIYAEEKEALRCCKELPDKIVKLPDHYFVNKQVGKVPKVQIFPGVPFYVSPALASIMEERKTSWTNFVATFVEQIYGDDMIYLSASVVSKGGKQLIHPLILKGLIDFSRKEDKSIEAFDVVRKLNEAFANKRRIVARKNKAVVFRD</sequence>
<protein>
    <submittedName>
        <fullName evidence="1">Uncharacterized protein</fullName>
    </submittedName>
</protein>